<sequence>MTDTPPDRLSINPNSPYFDQPTLERGIGIRFKGAERTDVEEYSMSEGWIRVALGKKVDRKGNPLTIKLTGEVEAYFQTPAPGGEEEATEAAAAEADAPEPDAKLADPA</sequence>
<feature type="region of interest" description="Disordered" evidence="1">
    <location>
        <begin position="1"/>
        <end position="22"/>
    </location>
</feature>
<dbReference type="InterPro" id="IPR021724">
    <property type="entry name" value="DUF3297"/>
</dbReference>
<accession>A0ABY5L463</accession>
<feature type="region of interest" description="Disordered" evidence="1">
    <location>
        <begin position="79"/>
        <end position="108"/>
    </location>
</feature>
<dbReference type="EMBL" id="CP101740">
    <property type="protein sequence ID" value="UUL81748.1"/>
    <property type="molecule type" value="Genomic_DNA"/>
</dbReference>
<keyword evidence="3" id="KW-1185">Reference proteome</keyword>
<organism evidence="2 3">
    <name type="scientific">Sphingomonas qomolangmaensis</name>
    <dbReference type="NCBI Taxonomy" id="2918765"/>
    <lineage>
        <taxon>Bacteria</taxon>
        <taxon>Pseudomonadati</taxon>
        <taxon>Pseudomonadota</taxon>
        <taxon>Alphaproteobacteria</taxon>
        <taxon>Sphingomonadales</taxon>
        <taxon>Sphingomonadaceae</taxon>
        <taxon>Sphingomonas</taxon>
    </lineage>
</organism>
<dbReference type="RefSeq" id="WP_256505473.1">
    <property type="nucleotide sequence ID" value="NZ_CP101740.1"/>
</dbReference>
<proteinExistence type="predicted"/>
<evidence type="ECO:0000313" key="2">
    <source>
        <dbReference type="EMBL" id="UUL81748.1"/>
    </source>
</evidence>
<name>A0ABY5L463_9SPHN</name>
<evidence type="ECO:0000313" key="3">
    <source>
        <dbReference type="Proteomes" id="UP001058533"/>
    </source>
</evidence>
<dbReference type="Proteomes" id="UP001058533">
    <property type="component" value="Chromosome"/>
</dbReference>
<gene>
    <name evidence="2" type="ORF">NMP03_11125</name>
</gene>
<evidence type="ECO:0000256" key="1">
    <source>
        <dbReference type="SAM" id="MobiDB-lite"/>
    </source>
</evidence>
<reference evidence="2" key="1">
    <citation type="submission" date="2022-07" db="EMBL/GenBank/DDBJ databases">
        <title>Sphingomonas sp. nov., a novel bacterium isolated from the north slope of the Mount Everest.</title>
        <authorList>
            <person name="Cui X."/>
            <person name="Liu Y."/>
        </authorList>
    </citation>
    <scope>NUCLEOTIDE SEQUENCE</scope>
    <source>
        <strain evidence="2">S5-59</strain>
    </source>
</reference>
<protein>
    <submittedName>
        <fullName evidence="2">DUF3297 family protein</fullName>
    </submittedName>
</protein>
<dbReference type="Pfam" id="PF11730">
    <property type="entry name" value="DUF3297"/>
    <property type="match status" value="1"/>
</dbReference>